<name>C1F8Z7_ACIC5</name>
<organism evidence="1 2">
    <name type="scientific">Acidobacterium capsulatum (strain ATCC 51196 / DSM 11244 / BCRC 80197 / JCM 7670 / NBRC 15755 / NCIMB 13165 / 161)</name>
    <dbReference type="NCBI Taxonomy" id="240015"/>
    <lineage>
        <taxon>Bacteria</taxon>
        <taxon>Pseudomonadati</taxon>
        <taxon>Acidobacteriota</taxon>
        <taxon>Terriglobia</taxon>
        <taxon>Terriglobales</taxon>
        <taxon>Acidobacteriaceae</taxon>
        <taxon>Acidobacterium</taxon>
    </lineage>
</organism>
<dbReference type="InterPro" id="IPR009702">
    <property type="entry name" value="DUF1284"/>
</dbReference>
<dbReference type="Proteomes" id="UP000002207">
    <property type="component" value="Chromosome"/>
</dbReference>
<proteinExistence type="predicted"/>
<dbReference type="AlphaFoldDB" id="C1F8Z7"/>
<dbReference type="OrthoDB" id="121064at2"/>
<evidence type="ECO:0000313" key="1">
    <source>
        <dbReference type="EMBL" id="ACO32290.1"/>
    </source>
</evidence>
<evidence type="ECO:0008006" key="3">
    <source>
        <dbReference type="Google" id="ProtNLM"/>
    </source>
</evidence>
<gene>
    <name evidence="1" type="ordered locus">ACP_2059</name>
</gene>
<reference evidence="1 2" key="1">
    <citation type="journal article" date="2009" name="Appl. Environ. Microbiol.">
        <title>Three genomes from the phylum Acidobacteria provide insight into the lifestyles of these microorganisms in soils.</title>
        <authorList>
            <person name="Ward N.L."/>
            <person name="Challacombe J.F."/>
            <person name="Janssen P.H."/>
            <person name="Henrissat B."/>
            <person name="Coutinho P.M."/>
            <person name="Wu M."/>
            <person name="Xie G."/>
            <person name="Haft D.H."/>
            <person name="Sait M."/>
            <person name="Badger J."/>
            <person name="Barabote R.D."/>
            <person name="Bradley B."/>
            <person name="Brettin T.S."/>
            <person name="Brinkac L.M."/>
            <person name="Bruce D."/>
            <person name="Creasy T."/>
            <person name="Daugherty S.C."/>
            <person name="Davidsen T.M."/>
            <person name="DeBoy R.T."/>
            <person name="Detter J.C."/>
            <person name="Dodson R.J."/>
            <person name="Durkin A.S."/>
            <person name="Ganapathy A."/>
            <person name="Gwinn-Giglio M."/>
            <person name="Han C.S."/>
            <person name="Khouri H."/>
            <person name="Kiss H."/>
            <person name="Kothari S.P."/>
            <person name="Madupu R."/>
            <person name="Nelson K.E."/>
            <person name="Nelson W.C."/>
            <person name="Paulsen I."/>
            <person name="Penn K."/>
            <person name="Ren Q."/>
            <person name="Rosovitz M.J."/>
            <person name="Selengut J.D."/>
            <person name="Shrivastava S."/>
            <person name="Sullivan S.A."/>
            <person name="Tapia R."/>
            <person name="Thompson L.S."/>
            <person name="Watkins K.L."/>
            <person name="Yang Q."/>
            <person name="Yu C."/>
            <person name="Zafar N."/>
            <person name="Zhou L."/>
            <person name="Kuske C.R."/>
        </authorList>
    </citation>
    <scope>NUCLEOTIDE SEQUENCE [LARGE SCALE GENOMIC DNA]</scope>
    <source>
        <strain evidence="2">ATCC 51196 / DSM 11244 / BCRC 80197 / JCM 7670 / NBRC 15755 / NCIMB 13165 / 161</strain>
    </source>
</reference>
<protein>
    <recommendedName>
        <fullName evidence="3">DUF1284 domain-containing protein</fullName>
    </recommendedName>
</protein>
<dbReference type="EMBL" id="CP001472">
    <property type="protein sequence ID" value="ACO32290.1"/>
    <property type="molecule type" value="Genomic_DNA"/>
</dbReference>
<keyword evidence="2" id="KW-1185">Reference proteome</keyword>
<dbReference type="RefSeq" id="WP_015897161.1">
    <property type="nucleotide sequence ID" value="NC_012483.1"/>
</dbReference>
<dbReference type="KEGG" id="aca:ACP_2059"/>
<accession>C1F8Z7</accession>
<dbReference type="InParanoid" id="C1F8Z7"/>
<dbReference type="Pfam" id="PF06935">
    <property type="entry name" value="DUF1284"/>
    <property type="match status" value="1"/>
</dbReference>
<dbReference type="HOGENOM" id="CLU_129126_0_0_0"/>
<dbReference type="STRING" id="240015.ACP_2059"/>
<sequence length="153" mass="16429">MIRLRPHHLLCMLTYAGNGYSAPFVANFDALARRIADGRQTVEITSGHDDICAPLVCGPDGHCTGASVRERDRLASEDVSSLLGLQVVPGLQIVLSAERLAGLRAAFASGRVRRACEGCQWKPLCDGIAQQGFAGTRLLESLVARPEDTRRSG</sequence>
<dbReference type="eggNOG" id="COG3543">
    <property type="taxonomic scope" value="Bacteria"/>
</dbReference>
<evidence type="ECO:0000313" key="2">
    <source>
        <dbReference type="Proteomes" id="UP000002207"/>
    </source>
</evidence>